<dbReference type="Pfam" id="PF15244">
    <property type="entry name" value="HSD3"/>
    <property type="match status" value="2"/>
</dbReference>
<evidence type="ECO:0000256" key="1">
    <source>
        <dbReference type="SAM" id="MobiDB-lite"/>
    </source>
</evidence>
<dbReference type="GO" id="GO:0036064">
    <property type="term" value="C:ciliary basal body"/>
    <property type="evidence" value="ECO:0007669"/>
    <property type="project" value="TreeGrafter"/>
</dbReference>
<keyword evidence="2" id="KW-1133">Transmembrane helix</keyword>
<sequence>ILRGLKIFMEGSFCIDSSRRLNNQYLIRDHLAVHYNKILSAKVADQQRREKLKKEIARCEKEMSSAKNVSRSSSRGSGSPFEAEDNDQLSPRAQNTQKLLSRSLLSSDRQGLDLPNPAKYARKDTRKTSNASISNSSVSTSSPQRKLSGISYSSSAESVMNISYSNKHQDAESKVYSGDLLDKHSNQFTDSHQPFTPRTLKSDAKSFLSQYRYYTPAKRKRKNPCKQQVEAETQTDLSSVGPIIKMMDAFQHSLPRYMIYSRKYFTHSLLEEELLYLRFIEDVTDEILKLGLFSNRLDMFLFPWLFTLLHFILSLHSVLFVPSVSLISSFLFLLPYFPSFLSFPHFPHSSPTSFFPTIQTPFTHIFHPSTTLPLFPHFKSSGTEGCCPYQTWH</sequence>
<evidence type="ECO:0000313" key="4">
    <source>
        <dbReference type="Proteomes" id="UP000694393"/>
    </source>
</evidence>
<feature type="compositionally biased region" description="Low complexity" evidence="1">
    <location>
        <begin position="70"/>
        <end position="79"/>
    </location>
</feature>
<feature type="region of interest" description="Disordered" evidence="1">
    <location>
        <begin position="104"/>
        <end position="149"/>
    </location>
</feature>
<dbReference type="GO" id="GO:0120200">
    <property type="term" value="C:rod photoreceptor outer segment"/>
    <property type="evidence" value="ECO:0007669"/>
    <property type="project" value="TreeGrafter"/>
</dbReference>
<dbReference type="GO" id="GO:0000226">
    <property type="term" value="P:microtubule cytoskeleton organization"/>
    <property type="evidence" value="ECO:0007669"/>
    <property type="project" value="TreeGrafter"/>
</dbReference>
<evidence type="ECO:0000313" key="3">
    <source>
        <dbReference type="Ensembl" id="ENSPCEP00000019201.1"/>
    </source>
</evidence>
<name>A0A8C8SGC0_9SAUR</name>
<evidence type="ECO:0000256" key="2">
    <source>
        <dbReference type="SAM" id="Phobius"/>
    </source>
</evidence>
<keyword evidence="4" id="KW-1185">Reference proteome</keyword>
<dbReference type="AlphaFoldDB" id="A0A8C8SGC0"/>
<proteinExistence type="predicted"/>
<feature type="transmembrane region" description="Helical" evidence="2">
    <location>
        <begin position="319"/>
        <end position="337"/>
    </location>
</feature>
<reference evidence="3" key="1">
    <citation type="submission" date="2025-08" db="UniProtKB">
        <authorList>
            <consortium name="Ensembl"/>
        </authorList>
    </citation>
    <scope>IDENTIFICATION</scope>
</reference>
<accession>A0A8C8SGC0</accession>
<protein>
    <submittedName>
        <fullName evidence="3">Spermatogenesis associated 7</fullName>
    </submittedName>
</protein>
<feature type="region of interest" description="Disordered" evidence="1">
    <location>
        <begin position="59"/>
        <end position="92"/>
    </location>
</feature>
<dbReference type="Proteomes" id="UP000694393">
    <property type="component" value="Unplaced"/>
</dbReference>
<reference evidence="3" key="2">
    <citation type="submission" date="2025-09" db="UniProtKB">
        <authorList>
            <consortium name="Ensembl"/>
        </authorList>
    </citation>
    <scope>IDENTIFICATION</scope>
</reference>
<dbReference type="GO" id="GO:0120206">
    <property type="term" value="C:photoreceptor distal connecting cilium"/>
    <property type="evidence" value="ECO:0007669"/>
    <property type="project" value="TreeGrafter"/>
</dbReference>
<dbReference type="Ensembl" id="ENSPCET00000019853.1">
    <property type="protein sequence ID" value="ENSPCEP00000019201.1"/>
    <property type="gene ID" value="ENSPCEG00000014928.1"/>
</dbReference>
<keyword evidence="2" id="KW-0812">Transmembrane</keyword>
<dbReference type="InterPro" id="IPR029357">
    <property type="entry name" value="SPATA7"/>
</dbReference>
<feature type="compositionally biased region" description="Low complexity" evidence="1">
    <location>
        <begin position="104"/>
        <end position="114"/>
    </location>
</feature>
<dbReference type="PANTHER" id="PTHR14917:SF2">
    <property type="entry name" value="SPERMATOGENESIS-ASSOCIATED PROTEIN 7"/>
    <property type="match status" value="1"/>
</dbReference>
<organism evidence="3 4">
    <name type="scientific">Pelusios castaneus</name>
    <name type="common">West African mud turtle</name>
    <dbReference type="NCBI Taxonomy" id="367368"/>
    <lineage>
        <taxon>Eukaryota</taxon>
        <taxon>Metazoa</taxon>
        <taxon>Chordata</taxon>
        <taxon>Craniata</taxon>
        <taxon>Vertebrata</taxon>
        <taxon>Euteleostomi</taxon>
        <taxon>Archelosauria</taxon>
        <taxon>Testudinata</taxon>
        <taxon>Testudines</taxon>
        <taxon>Pleurodira</taxon>
        <taxon>Pelomedusidae</taxon>
        <taxon>Pelusios</taxon>
    </lineage>
</organism>
<dbReference type="GO" id="GO:0045494">
    <property type="term" value="P:photoreceptor cell maintenance"/>
    <property type="evidence" value="ECO:0007669"/>
    <property type="project" value="TreeGrafter"/>
</dbReference>
<dbReference type="GO" id="GO:0005930">
    <property type="term" value="C:axoneme"/>
    <property type="evidence" value="ECO:0007669"/>
    <property type="project" value="TreeGrafter"/>
</dbReference>
<keyword evidence="2" id="KW-0472">Membrane</keyword>
<feature type="transmembrane region" description="Helical" evidence="2">
    <location>
        <begin position="297"/>
        <end position="313"/>
    </location>
</feature>
<feature type="compositionally biased region" description="Low complexity" evidence="1">
    <location>
        <begin position="128"/>
        <end position="142"/>
    </location>
</feature>
<dbReference type="PANTHER" id="PTHR14917">
    <property type="entry name" value="SPERMATOGENESIS-ASSOCIATED PROTEIN 7"/>
    <property type="match status" value="1"/>
</dbReference>